<keyword evidence="2" id="KW-1185">Reference proteome</keyword>
<organism evidence="1 2">
    <name type="scientific">Oedothorax gibbosus</name>
    <dbReference type="NCBI Taxonomy" id="931172"/>
    <lineage>
        <taxon>Eukaryota</taxon>
        <taxon>Metazoa</taxon>
        <taxon>Ecdysozoa</taxon>
        <taxon>Arthropoda</taxon>
        <taxon>Chelicerata</taxon>
        <taxon>Arachnida</taxon>
        <taxon>Araneae</taxon>
        <taxon>Araneomorphae</taxon>
        <taxon>Entelegynae</taxon>
        <taxon>Araneoidea</taxon>
        <taxon>Linyphiidae</taxon>
        <taxon>Erigoninae</taxon>
        <taxon>Oedothorax</taxon>
    </lineage>
</organism>
<protein>
    <submittedName>
        <fullName evidence="1">Uncharacterized protein</fullName>
    </submittedName>
</protein>
<proteinExistence type="predicted"/>
<accession>A0AAV6USE3</accession>
<dbReference type="EMBL" id="JAFNEN010000281">
    <property type="protein sequence ID" value="KAG8187024.1"/>
    <property type="molecule type" value="Genomic_DNA"/>
</dbReference>
<dbReference type="AlphaFoldDB" id="A0AAV6USE3"/>
<gene>
    <name evidence="1" type="ORF">JTE90_019234</name>
</gene>
<evidence type="ECO:0000313" key="2">
    <source>
        <dbReference type="Proteomes" id="UP000827092"/>
    </source>
</evidence>
<comment type="caution">
    <text evidence="1">The sequence shown here is derived from an EMBL/GenBank/DDBJ whole genome shotgun (WGS) entry which is preliminary data.</text>
</comment>
<evidence type="ECO:0000313" key="1">
    <source>
        <dbReference type="EMBL" id="KAG8187024.1"/>
    </source>
</evidence>
<sequence length="139" mass="16045">MPRKNKNYGETEDEEEIPVLECIDKSKGLKLCELLEETRLKSKLSEAQQNQLEKFLNHYSELFSNEPGCTDLAKHDIELEEDKPIISKPYRMSPRQTEILKAEGSFCSEKATAGKERNRKGSLVRCVELTLLHESSWRC</sequence>
<name>A0AAV6USE3_9ARAC</name>
<reference evidence="1 2" key="1">
    <citation type="journal article" date="2022" name="Nat. Ecol. Evol.">
        <title>A masculinizing supergene underlies an exaggerated male reproductive morph in a spider.</title>
        <authorList>
            <person name="Hendrickx F."/>
            <person name="De Corte Z."/>
            <person name="Sonet G."/>
            <person name="Van Belleghem S.M."/>
            <person name="Kostlbacher S."/>
            <person name="Vangestel C."/>
        </authorList>
    </citation>
    <scope>NUCLEOTIDE SEQUENCE [LARGE SCALE GENOMIC DNA]</scope>
    <source>
        <strain evidence="1">W744_W776</strain>
    </source>
</reference>
<dbReference type="Proteomes" id="UP000827092">
    <property type="component" value="Unassembled WGS sequence"/>
</dbReference>